<comment type="caution">
    <text evidence="5">The sequence shown here is derived from an EMBL/GenBank/DDBJ whole genome shotgun (WGS) entry which is preliminary data.</text>
</comment>
<dbReference type="Pfam" id="PF01546">
    <property type="entry name" value="Peptidase_M20"/>
    <property type="match status" value="1"/>
</dbReference>
<evidence type="ECO:0000313" key="5">
    <source>
        <dbReference type="EMBL" id="MDF1585052.1"/>
    </source>
</evidence>
<dbReference type="Proteomes" id="UP001301140">
    <property type="component" value="Unassembled WGS sequence"/>
</dbReference>
<dbReference type="NCBIfam" id="NF006771">
    <property type="entry name" value="PRK09290.1-5"/>
    <property type="match status" value="1"/>
</dbReference>
<dbReference type="SUPFAM" id="SSF53187">
    <property type="entry name" value="Zn-dependent exopeptidases"/>
    <property type="match status" value="1"/>
</dbReference>
<feature type="binding site" evidence="3">
    <location>
        <position position="133"/>
    </location>
    <ligand>
        <name>Zn(2+)</name>
        <dbReference type="ChEBI" id="CHEBI:29105"/>
        <label>2</label>
    </ligand>
</feature>
<evidence type="ECO:0000313" key="6">
    <source>
        <dbReference type="Proteomes" id="UP001301140"/>
    </source>
</evidence>
<dbReference type="PANTHER" id="PTHR32494:SF5">
    <property type="entry name" value="ALLANTOATE AMIDOHYDROLASE"/>
    <property type="match status" value="1"/>
</dbReference>
<dbReference type="EMBL" id="JARGEQ010000008">
    <property type="protein sequence ID" value="MDF1585052.1"/>
    <property type="molecule type" value="Genomic_DNA"/>
</dbReference>
<dbReference type="NCBIfam" id="NF009527">
    <property type="entry name" value="PRK12891.1"/>
    <property type="match status" value="1"/>
</dbReference>
<evidence type="ECO:0000256" key="3">
    <source>
        <dbReference type="PIRSR" id="PIRSR001235-1"/>
    </source>
</evidence>
<evidence type="ECO:0000256" key="1">
    <source>
        <dbReference type="ARBA" id="ARBA00006153"/>
    </source>
</evidence>
<dbReference type="RefSeq" id="WP_327787463.1">
    <property type="nucleotide sequence ID" value="NZ_JARGEQ010000008.1"/>
</dbReference>
<dbReference type="InterPro" id="IPR036264">
    <property type="entry name" value="Bact_exopeptidase_dim_dom"/>
</dbReference>
<dbReference type="GO" id="GO:0016813">
    <property type="term" value="F:hydrolase activity, acting on carbon-nitrogen (but not peptide) bonds, in linear amidines"/>
    <property type="evidence" value="ECO:0007669"/>
    <property type="project" value="InterPro"/>
</dbReference>
<dbReference type="CDD" id="cd03884">
    <property type="entry name" value="M20_bAS"/>
    <property type="match status" value="1"/>
</dbReference>
<evidence type="ECO:0000256" key="2">
    <source>
        <dbReference type="ARBA" id="ARBA00022801"/>
    </source>
</evidence>
<gene>
    <name evidence="5" type="ORF">PZ740_01475</name>
</gene>
<dbReference type="SUPFAM" id="SSF55031">
    <property type="entry name" value="Bacterial exopeptidase dimerisation domain"/>
    <property type="match status" value="1"/>
</dbReference>
<dbReference type="Gene3D" id="3.30.70.360">
    <property type="match status" value="1"/>
</dbReference>
<feature type="binding site" evidence="3">
    <location>
        <position position="194"/>
    </location>
    <ligand>
        <name>Zn(2+)</name>
        <dbReference type="ChEBI" id="CHEBI:29105"/>
        <label>1</label>
    </ligand>
</feature>
<evidence type="ECO:0000259" key="4">
    <source>
        <dbReference type="Pfam" id="PF07687"/>
    </source>
</evidence>
<feature type="domain" description="Peptidase M20 dimerisation" evidence="4">
    <location>
        <begin position="215"/>
        <end position="316"/>
    </location>
</feature>
<proteinExistence type="inferred from homology"/>
<feature type="binding site" evidence="3">
    <location>
        <position position="386"/>
    </location>
    <ligand>
        <name>Zn(2+)</name>
        <dbReference type="ChEBI" id="CHEBI:29105"/>
        <label>2</label>
    </ligand>
</feature>
<dbReference type="InterPro" id="IPR011650">
    <property type="entry name" value="Peptidase_M20_dimer"/>
</dbReference>
<name>A0AAP3UXE5_9PROT</name>
<dbReference type="GO" id="GO:0046872">
    <property type="term" value="F:metal ion binding"/>
    <property type="evidence" value="ECO:0007669"/>
    <property type="project" value="UniProtKB-KW"/>
</dbReference>
<dbReference type="InterPro" id="IPR010158">
    <property type="entry name" value="Amidase_Cbmase"/>
</dbReference>
<feature type="binding site" evidence="3">
    <location>
        <position position="87"/>
    </location>
    <ligand>
        <name>Zn(2+)</name>
        <dbReference type="ChEBI" id="CHEBI:29105"/>
        <label>1</label>
    </ligand>
</feature>
<dbReference type="Pfam" id="PF07687">
    <property type="entry name" value="M20_dimer"/>
    <property type="match status" value="1"/>
</dbReference>
<keyword evidence="3" id="KW-0479">Metal-binding</keyword>
<keyword evidence="2 5" id="KW-0378">Hydrolase</keyword>
<keyword evidence="6" id="KW-1185">Reference proteome</keyword>
<dbReference type="PANTHER" id="PTHR32494">
    <property type="entry name" value="ALLANTOATE DEIMINASE-RELATED"/>
    <property type="match status" value="1"/>
</dbReference>
<dbReference type="NCBIfam" id="TIGR01879">
    <property type="entry name" value="hydantase"/>
    <property type="match status" value="1"/>
</dbReference>
<reference evidence="5 6" key="1">
    <citation type="submission" date="2023-03" db="EMBL/GenBank/DDBJ databases">
        <title>YIM 152171 draft genome.</title>
        <authorList>
            <person name="Yang Z."/>
        </authorList>
    </citation>
    <scope>NUCLEOTIDE SEQUENCE [LARGE SCALE GENOMIC DNA]</scope>
    <source>
        <strain evidence="5 6">YIM 152171</strain>
    </source>
</reference>
<feature type="binding site" evidence="3">
    <location>
        <position position="98"/>
    </location>
    <ligand>
        <name>Zn(2+)</name>
        <dbReference type="ChEBI" id="CHEBI:29105"/>
        <label>1</label>
    </ligand>
</feature>
<organism evidence="5 6">
    <name type="scientific">Marinimicrococcus flavescens</name>
    <dbReference type="NCBI Taxonomy" id="3031815"/>
    <lineage>
        <taxon>Bacteria</taxon>
        <taxon>Pseudomonadati</taxon>
        <taxon>Pseudomonadota</taxon>
        <taxon>Alphaproteobacteria</taxon>
        <taxon>Geminicoccales</taxon>
        <taxon>Geminicoccaceae</taxon>
        <taxon>Marinimicrococcus</taxon>
    </lineage>
</organism>
<comment type="cofactor">
    <cofactor evidence="3">
        <name>Zn(2+)</name>
        <dbReference type="ChEBI" id="CHEBI:29105"/>
    </cofactor>
    <text evidence="3">Binds 2 Zn(2+) ions per subunit.</text>
</comment>
<dbReference type="Gene3D" id="3.40.630.10">
    <property type="entry name" value="Zn peptidases"/>
    <property type="match status" value="1"/>
</dbReference>
<sequence>MSEKPTNLKINGQRLWDSLMEMAEIGGTPKGGCNRQTLTDLDREGRDLFTRWAEAAGCTVTVDEMGNMMARRPGRRDDLPPVVMGSHLDTQPTGGKFDGVAGVLCGLEVVRTLNDLGYETDHPLMVVNWTNEEGTRFAPAMMSSGVFGGAFTKEWAYARTDREGKTFGEELERIGYKGELPCAPQDWKCHLELHIEQGPVLEAEDKPIGVVVGGQGIRWYDVRITGKESHAGSTPMPRRKDALVAASKIIARLDAIAREHGPSAVITVGVIDAQPASRNIIPGQVSFSVDMRHPEEAVIEEMDSKLRAAAEEACGPHDMPFEVEQIWYFPPVQFDRKCIEAVRGAAESCGYAHRDMISGPGHDSCYTARVVPTSMIFIPCKDGLSHNEEEWTEPEHVEAGCNVLLRAALTMAQAA</sequence>
<dbReference type="NCBIfam" id="NF006769">
    <property type="entry name" value="PRK09290.1-3"/>
    <property type="match status" value="1"/>
</dbReference>
<feature type="binding site" evidence="3">
    <location>
        <position position="98"/>
    </location>
    <ligand>
        <name>Zn(2+)</name>
        <dbReference type="ChEBI" id="CHEBI:29105"/>
        <label>2</label>
    </ligand>
</feature>
<dbReference type="PIRSF" id="PIRSF001235">
    <property type="entry name" value="Amidase_carbamoylase"/>
    <property type="match status" value="1"/>
</dbReference>
<dbReference type="AlphaFoldDB" id="A0AAP3UXE5"/>
<comment type="similarity">
    <text evidence="1">Belongs to the peptidase M20 family.</text>
</comment>
<keyword evidence="3" id="KW-0862">Zinc</keyword>
<protein>
    <submittedName>
        <fullName evidence="5">Zn-dependent hydrolase</fullName>
    </submittedName>
</protein>
<accession>A0AAP3UXE5</accession>
<dbReference type="InterPro" id="IPR002933">
    <property type="entry name" value="Peptidase_M20"/>
</dbReference>